<organism evidence="2 3">
    <name type="scientific">Lactobacillus johnsonii</name>
    <dbReference type="NCBI Taxonomy" id="33959"/>
    <lineage>
        <taxon>Bacteria</taxon>
        <taxon>Bacillati</taxon>
        <taxon>Bacillota</taxon>
        <taxon>Bacilli</taxon>
        <taxon>Lactobacillales</taxon>
        <taxon>Lactobacillaceae</taxon>
        <taxon>Lactobacillus</taxon>
    </lineage>
</organism>
<reference evidence="2" key="1">
    <citation type="submission" date="2022-07" db="EMBL/GenBank/DDBJ databases">
        <title>Enhanced cultured diversity of the mouse gut microbiota enables custom-made synthetic communities.</title>
        <authorList>
            <person name="Afrizal A."/>
        </authorList>
    </citation>
    <scope>NUCLEOTIDE SEQUENCE</scope>
    <source>
        <strain evidence="2">DSM 100219</strain>
    </source>
</reference>
<name>A0AAW5LYH1_LACJH</name>
<gene>
    <name evidence="2" type="ORF">NSA17_00950</name>
</gene>
<evidence type="ECO:0008006" key="4">
    <source>
        <dbReference type="Google" id="ProtNLM"/>
    </source>
</evidence>
<proteinExistence type="predicted"/>
<keyword evidence="1" id="KW-1133">Transmembrane helix</keyword>
<dbReference type="EMBL" id="JANKAU010000001">
    <property type="protein sequence ID" value="MCR1913991.1"/>
    <property type="molecule type" value="Genomic_DNA"/>
</dbReference>
<accession>A0AAW5LYH1</accession>
<feature type="transmembrane region" description="Helical" evidence="1">
    <location>
        <begin position="12"/>
        <end position="29"/>
    </location>
</feature>
<evidence type="ECO:0000313" key="2">
    <source>
        <dbReference type="EMBL" id="MCR1913991.1"/>
    </source>
</evidence>
<sequence length="253" mass="29799">MKKLKNLVNLENICLSCLLVYIIACSIHPKYFKYLGISIEVVSVLLILVISYIERTKKEIETYKSKIENYRILIASLFLWLVGFLIVLPHQYSVDLKNWIGISSILSIGTILFTYNPKTIEIILDGDYVIEEKDLVKYYKCDSNLLTVYAINRCNKDVKLFYKGICIEEDWKKLNSGEITENQVLFLNDTKEIDKVPQKKDYKTIGKNEESEFYRIDIKRLRTTYLNDLVRQKNWVIVFKDIGGNYWTKKFQI</sequence>
<dbReference type="Proteomes" id="UP001206357">
    <property type="component" value="Unassembled WGS sequence"/>
</dbReference>
<feature type="transmembrane region" description="Helical" evidence="1">
    <location>
        <begin position="35"/>
        <end position="53"/>
    </location>
</feature>
<keyword evidence="1" id="KW-0812">Transmembrane</keyword>
<dbReference type="AlphaFoldDB" id="A0AAW5LYH1"/>
<dbReference type="RefSeq" id="WP_146283103.1">
    <property type="nucleotide sequence ID" value="NZ_JANKAU010000001.1"/>
</dbReference>
<evidence type="ECO:0000313" key="3">
    <source>
        <dbReference type="Proteomes" id="UP001206357"/>
    </source>
</evidence>
<feature type="transmembrane region" description="Helical" evidence="1">
    <location>
        <begin position="73"/>
        <end position="92"/>
    </location>
</feature>
<protein>
    <recommendedName>
        <fullName evidence="4">Lipoprotein</fullName>
    </recommendedName>
</protein>
<feature type="transmembrane region" description="Helical" evidence="1">
    <location>
        <begin position="98"/>
        <end position="115"/>
    </location>
</feature>
<comment type="caution">
    <text evidence="2">The sequence shown here is derived from an EMBL/GenBank/DDBJ whole genome shotgun (WGS) entry which is preliminary data.</text>
</comment>
<keyword evidence="1" id="KW-0472">Membrane</keyword>
<evidence type="ECO:0000256" key="1">
    <source>
        <dbReference type="SAM" id="Phobius"/>
    </source>
</evidence>